<dbReference type="RefSeq" id="WP_189694394.1">
    <property type="nucleotide sequence ID" value="NZ_BNCM01000010.1"/>
</dbReference>
<evidence type="ECO:0000256" key="1">
    <source>
        <dbReference type="SAM" id="MobiDB-lite"/>
    </source>
</evidence>
<evidence type="ECO:0000313" key="3">
    <source>
        <dbReference type="Proteomes" id="UP000639051"/>
    </source>
</evidence>
<evidence type="ECO:0000313" key="2">
    <source>
        <dbReference type="EMBL" id="MBL0707086.1"/>
    </source>
</evidence>
<dbReference type="Pfam" id="PF05258">
    <property type="entry name" value="DciA"/>
    <property type="match status" value="1"/>
</dbReference>
<organism evidence="2 3">
    <name type="scientific">Sinomonas cellulolyticus</name>
    <dbReference type="NCBI Taxonomy" id="2801916"/>
    <lineage>
        <taxon>Bacteria</taxon>
        <taxon>Bacillati</taxon>
        <taxon>Actinomycetota</taxon>
        <taxon>Actinomycetes</taxon>
        <taxon>Micrococcales</taxon>
        <taxon>Micrococcaceae</taxon>
        <taxon>Sinomonas</taxon>
    </lineage>
</organism>
<feature type="region of interest" description="Disordered" evidence="1">
    <location>
        <begin position="1"/>
        <end position="88"/>
    </location>
</feature>
<dbReference type="Proteomes" id="UP000639051">
    <property type="component" value="Unassembled WGS sequence"/>
</dbReference>
<accession>A0ABS1K611</accession>
<gene>
    <name evidence="2" type="ORF">JJE72_16455</name>
</gene>
<proteinExistence type="predicted"/>
<dbReference type="PANTHER" id="PTHR36456">
    <property type="entry name" value="UPF0232 PROTEIN SCO3875"/>
    <property type="match status" value="1"/>
</dbReference>
<comment type="caution">
    <text evidence="2">The sequence shown here is derived from an EMBL/GenBank/DDBJ whole genome shotgun (WGS) entry which is preliminary data.</text>
</comment>
<keyword evidence="3" id="KW-1185">Reference proteome</keyword>
<feature type="compositionally biased region" description="Basic and acidic residues" evidence="1">
    <location>
        <begin position="40"/>
        <end position="50"/>
    </location>
</feature>
<feature type="compositionally biased region" description="Basic and acidic residues" evidence="1">
    <location>
        <begin position="1"/>
        <end position="13"/>
    </location>
</feature>
<reference evidence="2 3" key="1">
    <citation type="submission" date="2021-01" db="EMBL/GenBank/DDBJ databases">
        <title>Genome public.</title>
        <authorList>
            <person name="Liu C."/>
            <person name="Sun Q."/>
        </authorList>
    </citation>
    <scope>NUCLEOTIDE SEQUENCE [LARGE SCALE GENOMIC DNA]</scope>
    <source>
        <strain evidence="2 3">JC656</strain>
    </source>
</reference>
<name>A0ABS1K611_9MICC</name>
<dbReference type="EMBL" id="JAERRC010000044">
    <property type="protein sequence ID" value="MBL0707086.1"/>
    <property type="molecule type" value="Genomic_DNA"/>
</dbReference>
<dbReference type="InterPro" id="IPR007922">
    <property type="entry name" value="DciA-like"/>
</dbReference>
<protein>
    <submittedName>
        <fullName evidence="2">DUF721 domain-containing protein</fullName>
    </submittedName>
</protein>
<dbReference type="PANTHER" id="PTHR36456:SF1">
    <property type="entry name" value="UPF0232 PROTEIN SCO3875"/>
    <property type="match status" value="1"/>
</dbReference>
<sequence length="200" mass="21456">MADRPDKGARGDETQGSADGRPGAPDRVDAARAALNRVRQAAEARGEVRSRATGPLVADPRAAQGGWAPGRSRRRTTPGGYSGRDPQGLGAVVNRMVAERGWDSPVAVGSVMSRWAELVGPEISAHCIPESFEGTDLRVRCDSTAWATQLRLLSSSLLDRFRRELGEGVVTRIQVLGPAAPSWRKGPRHVRGRGPRDTYG</sequence>